<feature type="compositionally biased region" description="Polar residues" evidence="1">
    <location>
        <begin position="1"/>
        <end position="12"/>
    </location>
</feature>
<sequence>MMATELQSQLDQGQPERKEASPSPSPSEEAIPTLQSSVNADPFATPTHKSSVGVDPFATESSARFQKGDKVHMSQIVKGDRVKGTYTIHKARLHASKAYCEYQLLDAQKQLYNKGEWVREKVLKVDQKR</sequence>
<evidence type="ECO:0000313" key="3">
    <source>
        <dbReference type="Proteomes" id="UP000799778"/>
    </source>
</evidence>
<accession>A0A6A5XEJ9</accession>
<proteinExistence type="predicted"/>
<organism evidence="2 3">
    <name type="scientific">Aaosphaeria arxii CBS 175.79</name>
    <dbReference type="NCBI Taxonomy" id="1450172"/>
    <lineage>
        <taxon>Eukaryota</taxon>
        <taxon>Fungi</taxon>
        <taxon>Dikarya</taxon>
        <taxon>Ascomycota</taxon>
        <taxon>Pezizomycotina</taxon>
        <taxon>Dothideomycetes</taxon>
        <taxon>Pleosporomycetidae</taxon>
        <taxon>Pleosporales</taxon>
        <taxon>Pleosporales incertae sedis</taxon>
        <taxon>Aaosphaeria</taxon>
    </lineage>
</organism>
<keyword evidence="3" id="KW-1185">Reference proteome</keyword>
<evidence type="ECO:0000313" key="2">
    <source>
        <dbReference type="EMBL" id="KAF2011645.1"/>
    </source>
</evidence>
<gene>
    <name evidence="2" type="ORF">BU24DRAFT_286040</name>
</gene>
<name>A0A6A5XEJ9_9PLEO</name>
<dbReference type="OrthoDB" id="3913514at2759"/>
<reference evidence="2" key="1">
    <citation type="journal article" date="2020" name="Stud. Mycol.">
        <title>101 Dothideomycetes genomes: a test case for predicting lifestyles and emergence of pathogens.</title>
        <authorList>
            <person name="Haridas S."/>
            <person name="Albert R."/>
            <person name="Binder M."/>
            <person name="Bloem J."/>
            <person name="Labutti K."/>
            <person name="Salamov A."/>
            <person name="Andreopoulos B."/>
            <person name="Baker S."/>
            <person name="Barry K."/>
            <person name="Bills G."/>
            <person name="Bluhm B."/>
            <person name="Cannon C."/>
            <person name="Castanera R."/>
            <person name="Culley D."/>
            <person name="Daum C."/>
            <person name="Ezra D."/>
            <person name="Gonzalez J."/>
            <person name="Henrissat B."/>
            <person name="Kuo A."/>
            <person name="Liang C."/>
            <person name="Lipzen A."/>
            <person name="Lutzoni F."/>
            <person name="Magnuson J."/>
            <person name="Mondo S."/>
            <person name="Nolan M."/>
            <person name="Ohm R."/>
            <person name="Pangilinan J."/>
            <person name="Park H.-J."/>
            <person name="Ramirez L."/>
            <person name="Alfaro M."/>
            <person name="Sun H."/>
            <person name="Tritt A."/>
            <person name="Yoshinaga Y."/>
            <person name="Zwiers L.-H."/>
            <person name="Turgeon B."/>
            <person name="Goodwin S."/>
            <person name="Spatafora J."/>
            <person name="Crous P."/>
            <person name="Grigoriev I."/>
        </authorList>
    </citation>
    <scope>NUCLEOTIDE SEQUENCE</scope>
    <source>
        <strain evidence="2">CBS 175.79</strain>
    </source>
</reference>
<dbReference type="EMBL" id="ML978074">
    <property type="protein sequence ID" value="KAF2011645.1"/>
    <property type="molecule type" value="Genomic_DNA"/>
</dbReference>
<protein>
    <submittedName>
        <fullName evidence="2">Uncharacterized protein</fullName>
    </submittedName>
</protein>
<evidence type="ECO:0000256" key="1">
    <source>
        <dbReference type="SAM" id="MobiDB-lite"/>
    </source>
</evidence>
<dbReference type="GeneID" id="54280166"/>
<dbReference type="Proteomes" id="UP000799778">
    <property type="component" value="Unassembled WGS sequence"/>
</dbReference>
<feature type="region of interest" description="Disordered" evidence="1">
    <location>
        <begin position="1"/>
        <end position="55"/>
    </location>
</feature>
<dbReference type="AlphaFoldDB" id="A0A6A5XEJ9"/>
<dbReference type="RefSeq" id="XP_033379984.1">
    <property type="nucleotide sequence ID" value="XM_033522769.1"/>
</dbReference>